<accession>A0A914P1Y4</accession>
<reference evidence="3" key="1">
    <citation type="submission" date="2022-11" db="UniProtKB">
        <authorList>
            <consortium name="WormBaseParasite"/>
        </authorList>
    </citation>
    <scope>IDENTIFICATION</scope>
</reference>
<dbReference type="InterPro" id="IPR008962">
    <property type="entry name" value="PapD-like_sf"/>
</dbReference>
<keyword evidence="2" id="KW-1185">Reference proteome</keyword>
<evidence type="ECO:0000313" key="3">
    <source>
        <dbReference type="WBParaSite" id="PDA_v2.g11241.t1"/>
    </source>
</evidence>
<evidence type="ECO:0000313" key="2">
    <source>
        <dbReference type="Proteomes" id="UP000887578"/>
    </source>
</evidence>
<feature type="transmembrane region" description="Helical" evidence="1">
    <location>
        <begin position="129"/>
        <end position="149"/>
    </location>
</feature>
<evidence type="ECO:0000256" key="1">
    <source>
        <dbReference type="SAM" id="Phobius"/>
    </source>
</evidence>
<dbReference type="WBParaSite" id="PDA_v2.g11241.t1">
    <property type="protein sequence ID" value="PDA_v2.g11241.t1"/>
    <property type="gene ID" value="PDA_v2.g11241"/>
</dbReference>
<dbReference type="SUPFAM" id="SSF49354">
    <property type="entry name" value="PapD-like"/>
    <property type="match status" value="1"/>
</dbReference>
<proteinExistence type="predicted"/>
<feature type="transmembrane region" description="Helical" evidence="1">
    <location>
        <begin position="282"/>
        <end position="303"/>
    </location>
</feature>
<feature type="transmembrane region" description="Helical" evidence="1">
    <location>
        <begin position="184"/>
        <end position="209"/>
    </location>
</feature>
<feature type="transmembrane region" description="Helical" evidence="1">
    <location>
        <begin position="248"/>
        <end position="270"/>
    </location>
</feature>
<keyword evidence="1" id="KW-1133">Transmembrane helix</keyword>
<keyword evidence="1" id="KW-0812">Transmembrane</keyword>
<protein>
    <submittedName>
        <fullName evidence="3">Uncharacterized protein</fullName>
    </submittedName>
</protein>
<dbReference type="Proteomes" id="UP000887578">
    <property type="component" value="Unplaced"/>
</dbReference>
<sequence length="511" mass="59351">MRSITILSPPKYCNQISSGSSSILSLCIPAEFCYYFARIEQEHNRIIEGFGCDSQLKSSGFRSTIKAPLTPFFDEKQQNLSEQDGNRNYCLKTSDYEQCGCLSNINAEDPCNNHWIKHWRILSFSMEDWIWIGSGGFLNVAFLVFLITFSNFEKNRTRKPPKSFHTKSTEHVYLPKPMTVKWTIMAIFIILLQIIQLLSAIAVGIILWLPFFLDCPSWIDSDGTIQRYVPEYAFIIQLIHSKTFSATLLKICSSGIFLLAQISILRTIIFRRSVLRFRARHCFTAFIGFHCILVLLTGIIGFGDISELYEIGFENCQLNLSRIPWIHTSAIIFFSTAFIELIFLLILRWNFNRVFHKKSLAEDSTQHSITEYTFSSCRTGLSNHSDIDYDLIVSPTPFILNSRKGSILELFNGCDDNWLAVRILTRSPNTYNIYPQKHLIPPRRRLSTRITLHPSQKSVKTLDNAILIEYYQLGEETPFMSCNRPWMKPYLRNQKKWKYKIVLVFYERENN</sequence>
<organism evidence="2 3">
    <name type="scientific">Panagrolaimus davidi</name>
    <dbReference type="NCBI Taxonomy" id="227884"/>
    <lineage>
        <taxon>Eukaryota</taxon>
        <taxon>Metazoa</taxon>
        <taxon>Ecdysozoa</taxon>
        <taxon>Nematoda</taxon>
        <taxon>Chromadorea</taxon>
        <taxon>Rhabditida</taxon>
        <taxon>Tylenchina</taxon>
        <taxon>Panagrolaimomorpha</taxon>
        <taxon>Panagrolaimoidea</taxon>
        <taxon>Panagrolaimidae</taxon>
        <taxon>Panagrolaimus</taxon>
    </lineage>
</organism>
<feature type="transmembrane region" description="Helical" evidence="1">
    <location>
        <begin position="323"/>
        <end position="347"/>
    </location>
</feature>
<keyword evidence="1" id="KW-0472">Membrane</keyword>
<name>A0A914P1Y4_9BILA</name>
<dbReference type="AlphaFoldDB" id="A0A914P1Y4"/>